<feature type="domain" description="Tyr recombinase" evidence="4">
    <location>
        <begin position="348"/>
        <end position="546"/>
    </location>
</feature>
<dbReference type="PANTHER" id="PTHR30349:SF64">
    <property type="entry name" value="PROPHAGE INTEGRASE INTD-RELATED"/>
    <property type="match status" value="1"/>
</dbReference>
<dbReference type="InterPro" id="IPR002104">
    <property type="entry name" value="Integrase_catalytic"/>
</dbReference>
<dbReference type="Pfam" id="PF20172">
    <property type="entry name" value="DUF6538"/>
    <property type="match status" value="1"/>
</dbReference>
<dbReference type="RefSeq" id="WP_193862927.1">
    <property type="nucleotide sequence ID" value="NZ_JADDUM010000114.1"/>
</dbReference>
<dbReference type="SUPFAM" id="SSF56349">
    <property type="entry name" value="DNA breaking-rejoining enzymes"/>
    <property type="match status" value="1"/>
</dbReference>
<organism evidence="5 6">
    <name type="scientific">Pseudomonas cyclaminis</name>
    <dbReference type="NCBI Taxonomy" id="2781239"/>
    <lineage>
        <taxon>Bacteria</taxon>
        <taxon>Pseudomonadati</taxon>
        <taxon>Pseudomonadota</taxon>
        <taxon>Gammaproteobacteria</taxon>
        <taxon>Pseudomonadales</taxon>
        <taxon>Pseudomonadaceae</taxon>
        <taxon>Pseudomonas</taxon>
    </lineage>
</organism>
<dbReference type="EMBL" id="JADDUM010000114">
    <property type="protein sequence ID" value="MBE8592254.1"/>
    <property type="molecule type" value="Genomic_DNA"/>
</dbReference>
<dbReference type="InterPro" id="IPR046668">
    <property type="entry name" value="DUF6538"/>
</dbReference>
<proteinExistence type="predicted"/>
<dbReference type="InterPro" id="IPR050090">
    <property type="entry name" value="Tyrosine_recombinase_XerCD"/>
</dbReference>
<dbReference type="PROSITE" id="PS51898">
    <property type="entry name" value="TYR_RECOMBINASE"/>
    <property type="match status" value="1"/>
</dbReference>
<evidence type="ECO:0000259" key="4">
    <source>
        <dbReference type="PROSITE" id="PS51898"/>
    </source>
</evidence>
<dbReference type="InterPro" id="IPR011010">
    <property type="entry name" value="DNA_brk_join_enz"/>
</dbReference>
<protein>
    <submittedName>
        <fullName evidence="5">Site-specific integrase</fullName>
    </submittedName>
</protein>
<keyword evidence="2" id="KW-0233">DNA recombination</keyword>
<reference evidence="5 6" key="1">
    <citation type="submission" date="2020-10" db="EMBL/GenBank/DDBJ databases">
        <title>The draft genomes of Cyclamen pathogen Pseudomonas sp.</title>
        <authorList>
            <person name="Fujikawa T."/>
            <person name="Sawada H."/>
        </authorList>
    </citation>
    <scope>NUCLEOTIDE SEQUENCE [LARGE SCALE GENOMIC DNA]</scope>
    <source>
        <strain evidence="5 6">MAFF 301449</strain>
    </source>
</reference>
<dbReference type="Proteomes" id="UP000613075">
    <property type="component" value="Unassembled WGS sequence"/>
</dbReference>
<keyword evidence="6" id="KW-1185">Reference proteome</keyword>
<accession>A0ABR9SUG9</accession>
<dbReference type="CDD" id="cd01184">
    <property type="entry name" value="INT_C_like_1"/>
    <property type="match status" value="1"/>
</dbReference>
<evidence type="ECO:0000256" key="3">
    <source>
        <dbReference type="SAM" id="MobiDB-lite"/>
    </source>
</evidence>
<sequence>MPQPFKCPKTGNFYYRKVIPVDLRALVGRGREWKVSTGTKVLSEARIPFIEEAARCEAALALARASLKGESSLLPTDAPKLADRWISAELKVWERDPERISVFLATSGGEKVLPEDVMEDEAGSLQVILTEAMRETLRPLGHPVPSPTTSTYTALYMEFFHAWRTLCETAMKRHHGDWRATPDTTSASLPLSHETAPEKRSGMGLRLSEVFAIWAESKRQDAAGLGDISKTIAEYQDGMQRLIFLIGDVPAAQVSKTTIHNFRVSLGQLPKGRWKPGLTVENLRSQVGQGGASTMQLPTIRKKLAALSTVFKFACDRLEAIDVDPVAASGVLRDLRNAINKGALHQEAHEKGYTQAELVSIFSSPLFQGAWVPQRADYGQALYWLPLLMAYTGARREEVAQLLVSDVEQDALSGAWCIAIRPGEGKSLKTASSRRRVPLHDDLLALGLLDYRESLPAAGRLFPQLKPHKDGLGHAVGKSWDKYLQEVVCLQTTAMPSHGFRHAFKTLCREVGIPKEVHDWLTGHAASNVGDTYGKAPISRMADELKKYPSLARKAGLLPP</sequence>
<dbReference type="Gene3D" id="1.10.443.10">
    <property type="entry name" value="Intergrase catalytic core"/>
    <property type="match status" value="1"/>
</dbReference>
<evidence type="ECO:0000256" key="1">
    <source>
        <dbReference type="ARBA" id="ARBA00022908"/>
    </source>
</evidence>
<comment type="caution">
    <text evidence="5">The sequence shown here is derived from an EMBL/GenBank/DDBJ whole genome shotgun (WGS) entry which is preliminary data.</text>
</comment>
<keyword evidence="1" id="KW-0229">DNA integration</keyword>
<gene>
    <name evidence="5" type="ORF">IQK56_15650</name>
</gene>
<evidence type="ECO:0000256" key="2">
    <source>
        <dbReference type="ARBA" id="ARBA00023172"/>
    </source>
</evidence>
<dbReference type="InterPro" id="IPR013762">
    <property type="entry name" value="Integrase-like_cat_sf"/>
</dbReference>
<dbReference type="PANTHER" id="PTHR30349">
    <property type="entry name" value="PHAGE INTEGRASE-RELATED"/>
    <property type="match status" value="1"/>
</dbReference>
<evidence type="ECO:0000313" key="6">
    <source>
        <dbReference type="Proteomes" id="UP000613075"/>
    </source>
</evidence>
<evidence type="ECO:0000313" key="5">
    <source>
        <dbReference type="EMBL" id="MBE8592254.1"/>
    </source>
</evidence>
<name>A0ABR9SUG9_9PSED</name>
<feature type="region of interest" description="Disordered" evidence="3">
    <location>
        <begin position="177"/>
        <end position="199"/>
    </location>
</feature>